<feature type="domain" description="Cyclin-like" evidence="7">
    <location>
        <begin position="128"/>
        <end position="214"/>
    </location>
</feature>
<evidence type="ECO:0008006" key="11">
    <source>
        <dbReference type="Google" id="ProtNLM"/>
    </source>
</evidence>
<dbReference type="HOGENOM" id="CLU_020695_4_3_1"/>
<evidence type="ECO:0000256" key="2">
    <source>
        <dbReference type="ARBA" id="ARBA00022618"/>
    </source>
</evidence>
<dbReference type="AlphaFoldDB" id="A0A067MJ70"/>
<feature type="domain" description="Cyclin-like" evidence="7">
    <location>
        <begin position="227"/>
        <end position="318"/>
    </location>
</feature>
<dbReference type="SMART" id="SM00385">
    <property type="entry name" value="CYCLIN"/>
    <property type="match status" value="2"/>
</dbReference>
<dbReference type="STRING" id="930990.A0A067MJ70"/>
<dbReference type="InterPro" id="IPR006671">
    <property type="entry name" value="Cyclin_N"/>
</dbReference>
<dbReference type="GO" id="GO:0019887">
    <property type="term" value="F:protein kinase regulator activity"/>
    <property type="evidence" value="ECO:0007669"/>
    <property type="project" value="UniProtKB-ARBA"/>
</dbReference>
<keyword evidence="3 5" id="KW-0195">Cyclin</keyword>
<dbReference type="PANTHER" id="PTHR10177">
    <property type="entry name" value="CYCLINS"/>
    <property type="match status" value="1"/>
</dbReference>
<evidence type="ECO:0000256" key="6">
    <source>
        <dbReference type="SAM" id="MobiDB-lite"/>
    </source>
</evidence>
<feature type="compositionally biased region" description="Low complexity" evidence="6">
    <location>
        <begin position="372"/>
        <end position="390"/>
    </location>
</feature>
<dbReference type="SMART" id="SM01332">
    <property type="entry name" value="Cyclin_C"/>
    <property type="match status" value="1"/>
</dbReference>
<proteinExistence type="inferred from homology"/>
<evidence type="ECO:0000256" key="3">
    <source>
        <dbReference type="ARBA" id="ARBA00023127"/>
    </source>
</evidence>
<feature type="region of interest" description="Disordered" evidence="6">
    <location>
        <begin position="1"/>
        <end position="69"/>
    </location>
</feature>
<evidence type="ECO:0000256" key="5">
    <source>
        <dbReference type="RuleBase" id="RU000383"/>
    </source>
</evidence>
<evidence type="ECO:0000259" key="7">
    <source>
        <dbReference type="SMART" id="SM00385"/>
    </source>
</evidence>
<dbReference type="InterPro" id="IPR013763">
    <property type="entry name" value="Cyclin-like_dom"/>
</dbReference>
<dbReference type="InterPro" id="IPR004367">
    <property type="entry name" value="Cyclin_C-dom"/>
</dbReference>
<feature type="domain" description="Cyclin C-terminal" evidence="8">
    <location>
        <begin position="223"/>
        <end position="334"/>
    </location>
</feature>
<feature type="region of interest" description="Disordered" evidence="6">
    <location>
        <begin position="372"/>
        <end position="410"/>
    </location>
</feature>
<dbReference type="InterPro" id="IPR036915">
    <property type="entry name" value="Cyclin-like_sf"/>
</dbReference>
<dbReference type="Proteomes" id="UP000027195">
    <property type="component" value="Unassembled WGS sequence"/>
</dbReference>
<dbReference type="GO" id="GO:0044843">
    <property type="term" value="P:cell cycle G1/S phase transition"/>
    <property type="evidence" value="ECO:0007669"/>
    <property type="project" value="UniProtKB-ARBA"/>
</dbReference>
<name>A0A067MJ70_BOTB1</name>
<evidence type="ECO:0000259" key="8">
    <source>
        <dbReference type="SMART" id="SM01332"/>
    </source>
</evidence>
<dbReference type="OrthoDB" id="5590282at2759"/>
<dbReference type="GO" id="GO:0051726">
    <property type="term" value="P:regulation of cell cycle"/>
    <property type="evidence" value="ECO:0007669"/>
    <property type="project" value="UniProtKB-ARBA"/>
</dbReference>
<dbReference type="EMBL" id="KL198057">
    <property type="protein sequence ID" value="KDQ11621.1"/>
    <property type="molecule type" value="Genomic_DNA"/>
</dbReference>
<organism evidence="9 10">
    <name type="scientific">Botryobasidium botryosum (strain FD-172 SS1)</name>
    <dbReference type="NCBI Taxonomy" id="930990"/>
    <lineage>
        <taxon>Eukaryota</taxon>
        <taxon>Fungi</taxon>
        <taxon>Dikarya</taxon>
        <taxon>Basidiomycota</taxon>
        <taxon>Agaricomycotina</taxon>
        <taxon>Agaricomycetes</taxon>
        <taxon>Cantharellales</taxon>
        <taxon>Botryobasidiaceae</taxon>
        <taxon>Botryobasidium</taxon>
    </lineage>
</organism>
<dbReference type="FunFam" id="1.10.472.10:FF:000010">
    <property type="entry name" value="G1/S-specific cyclin Cln1"/>
    <property type="match status" value="1"/>
</dbReference>
<keyword evidence="2" id="KW-0132">Cell division</keyword>
<accession>A0A067MJ70</accession>
<dbReference type="InterPro" id="IPR039361">
    <property type="entry name" value="Cyclin"/>
</dbReference>
<evidence type="ECO:0000256" key="4">
    <source>
        <dbReference type="ARBA" id="ARBA00023306"/>
    </source>
</evidence>
<evidence type="ECO:0000313" key="10">
    <source>
        <dbReference type="Proteomes" id="UP000027195"/>
    </source>
</evidence>
<keyword evidence="10" id="KW-1185">Reference proteome</keyword>
<sequence>MKAVSAAASTLKSARNVFYSRPSKSRAAPPQSPAGGIAKPRSRTSVSSLPSASHTPSTPPNCPASQARRRRAAQLLALDKNVRDILEEEYRDDVVQYMHEMENQTACSSASMDMQPELQWHMRACLVDFLIEVHLNFRLRPETLYLTSNIVDRYVSRRVVYKKHYQLVGCAALWIAAKFEDAKERVPTVKDLCMMCGDAYDESAFVQMEGHVLATIGWIVGHPTAEAWLRIACCGLSFEDTQTQHVARFLMEITLFYKEYVQVPPSIIASAALALAQYTLGKEYQSYEPLDPLVIEVVKLLDAHLAEHLDQVSDTLVKKYSYSYYSKASTYIIQFYLTGRRFVYEPMVPMLEEPCTPVTSMRSLSSWPSVSSLTSTPSSSYSDVSSVDSSEAGDELMPATPTTPMSSDTDPFSVLSLSSSPLPADKENMSMGQGGAYYNPVSGKMESDDSFFASSPTINYGRPALYSLNGVPNTVS</sequence>
<dbReference type="Pfam" id="PF02984">
    <property type="entry name" value="Cyclin_C"/>
    <property type="match status" value="1"/>
</dbReference>
<evidence type="ECO:0000313" key="9">
    <source>
        <dbReference type="EMBL" id="KDQ11621.1"/>
    </source>
</evidence>
<dbReference type="Gene3D" id="1.10.472.10">
    <property type="entry name" value="Cyclin-like"/>
    <property type="match status" value="2"/>
</dbReference>
<feature type="compositionally biased region" description="Low complexity" evidence="6">
    <location>
        <begin position="397"/>
        <end position="410"/>
    </location>
</feature>
<dbReference type="Pfam" id="PF00134">
    <property type="entry name" value="Cyclin_N"/>
    <property type="match status" value="1"/>
</dbReference>
<evidence type="ECO:0000256" key="1">
    <source>
        <dbReference type="ARBA" id="ARBA00008742"/>
    </source>
</evidence>
<dbReference type="SUPFAM" id="SSF47954">
    <property type="entry name" value="Cyclin-like"/>
    <property type="match status" value="2"/>
</dbReference>
<comment type="similarity">
    <text evidence="1 5">Belongs to the cyclin family.</text>
</comment>
<protein>
    <recommendedName>
        <fullName evidence="11">Cyclin N-terminal domain-containing protein</fullName>
    </recommendedName>
</protein>
<reference evidence="10" key="1">
    <citation type="journal article" date="2014" name="Proc. Natl. Acad. Sci. U.S.A.">
        <title>Extensive sampling of basidiomycete genomes demonstrates inadequacy of the white-rot/brown-rot paradigm for wood decay fungi.</title>
        <authorList>
            <person name="Riley R."/>
            <person name="Salamov A.A."/>
            <person name="Brown D.W."/>
            <person name="Nagy L.G."/>
            <person name="Floudas D."/>
            <person name="Held B.W."/>
            <person name="Levasseur A."/>
            <person name="Lombard V."/>
            <person name="Morin E."/>
            <person name="Otillar R."/>
            <person name="Lindquist E.A."/>
            <person name="Sun H."/>
            <person name="LaButti K.M."/>
            <person name="Schmutz J."/>
            <person name="Jabbour D."/>
            <person name="Luo H."/>
            <person name="Baker S.E."/>
            <person name="Pisabarro A.G."/>
            <person name="Walton J.D."/>
            <person name="Blanchette R.A."/>
            <person name="Henrissat B."/>
            <person name="Martin F."/>
            <person name="Cullen D."/>
            <person name="Hibbett D.S."/>
            <person name="Grigoriev I.V."/>
        </authorList>
    </citation>
    <scope>NUCLEOTIDE SEQUENCE [LARGE SCALE GENOMIC DNA]</scope>
    <source>
        <strain evidence="10">FD-172 SS1</strain>
    </source>
</reference>
<dbReference type="InParanoid" id="A0A067MJ70"/>
<dbReference type="GO" id="GO:0051301">
    <property type="term" value="P:cell division"/>
    <property type="evidence" value="ECO:0007669"/>
    <property type="project" value="UniProtKB-KW"/>
</dbReference>
<gene>
    <name evidence="9" type="ORF">BOTBODRAFT_177229</name>
</gene>
<feature type="compositionally biased region" description="Polar residues" evidence="6">
    <location>
        <begin position="43"/>
        <end position="56"/>
    </location>
</feature>
<keyword evidence="4" id="KW-0131">Cell cycle</keyword>